<dbReference type="PROSITE" id="PS00086">
    <property type="entry name" value="CYTOCHROME_P450"/>
    <property type="match status" value="1"/>
</dbReference>
<reference evidence="7 8" key="1">
    <citation type="journal article" date="2019" name="Sci. Rep.">
        <title>A high-quality genome of Eragrostis curvula grass provides insights into Poaceae evolution and supports new strategies to enhance forage quality.</title>
        <authorList>
            <person name="Carballo J."/>
            <person name="Santos B.A.C.M."/>
            <person name="Zappacosta D."/>
            <person name="Garbus I."/>
            <person name="Selva J.P."/>
            <person name="Gallo C.A."/>
            <person name="Diaz A."/>
            <person name="Albertini E."/>
            <person name="Caccamo M."/>
            <person name="Echenique V."/>
        </authorList>
    </citation>
    <scope>NUCLEOTIDE SEQUENCE [LARGE SCALE GENOMIC DNA]</scope>
    <source>
        <strain evidence="8">cv. Victoria</strain>
        <tissue evidence="7">Leaf</tissue>
    </source>
</reference>
<keyword evidence="3 4" id="KW-0408">Iron</keyword>
<dbReference type="EMBL" id="RWGY01000039">
    <property type="protein sequence ID" value="TVU11371.1"/>
    <property type="molecule type" value="Genomic_DNA"/>
</dbReference>
<evidence type="ECO:0000256" key="4">
    <source>
        <dbReference type="PIRSR" id="PIRSR602401-1"/>
    </source>
</evidence>
<keyword evidence="2 4" id="KW-0479">Metal-binding</keyword>
<proteinExistence type="inferred from homology"/>
<gene>
    <name evidence="7" type="ORF">EJB05_44955</name>
</gene>
<keyword evidence="6" id="KW-0472">Membrane</keyword>
<accession>A0A5J9TL01</accession>
<keyword evidence="8" id="KW-1185">Reference proteome</keyword>
<dbReference type="GO" id="GO:0004497">
    <property type="term" value="F:monooxygenase activity"/>
    <property type="evidence" value="ECO:0007669"/>
    <property type="project" value="UniProtKB-KW"/>
</dbReference>
<feature type="binding site" description="axial binding residue" evidence="4">
    <location>
        <position position="439"/>
    </location>
    <ligand>
        <name>heme</name>
        <dbReference type="ChEBI" id="CHEBI:30413"/>
    </ligand>
    <ligandPart>
        <name>Fe</name>
        <dbReference type="ChEBI" id="CHEBI:18248"/>
    </ligandPart>
</feature>
<dbReference type="CDD" id="cd11072">
    <property type="entry name" value="CYP71-like"/>
    <property type="match status" value="1"/>
</dbReference>
<dbReference type="InterPro" id="IPR017972">
    <property type="entry name" value="Cyt_P450_CS"/>
</dbReference>
<feature type="transmembrane region" description="Helical" evidence="6">
    <location>
        <begin position="6"/>
        <end position="21"/>
    </location>
</feature>
<keyword evidence="4 5" id="KW-0349">Heme</keyword>
<feature type="non-terminal residue" evidence="7">
    <location>
        <position position="1"/>
    </location>
</feature>
<dbReference type="GO" id="GO:0016705">
    <property type="term" value="F:oxidoreductase activity, acting on paired donors, with incorporation or reduction of molecular oxygen"/>
    <property type="evidence" value="ECO:0007669"/>
    <property type="project" value="InterPro"/>
</dbReference>
<evidence type="ECO:0000256" key="5">
    <source>
        <dbReference type="RuleBase" id="RU000461"/>
    </source>
</evidence>
<comment type="caution">
    <text evidence="7">The sequence shown here is derived from an EMBL/GenBank/DDBJ whole genome shotgun (WGS) entry which is preliminary data.</text>
</comment>
<evidence type="ECO:0000313" key="7">
    <source>
        <dbReference type="EMBL" id="TVU11371.1"/>
    </source>
</evidence>
<comment type="similarity">
    <text evidence="1 5">Belongs to the cytochrome P450 family.</text>
</comment>
<dbReference type="AlphaFoldDB" id="A0A5J9TL01"/>
<keyword evidence="6" id="KW-0812">Transmembrane</keyword>
<evidence type="ECO:0000256" key="1">
    <source>
        <dbReference type="ARBA" id="ARBA00010617"/>
    </source>
</evidence>
<dbReference type="GO" id="GO:0005506">
    <property type="term" value="F:iron ion binding"/>
    <property type="evidence" value="ECO:0007669"/>
    <property type="project" value="InterPro"/>
</dbReference>
<dbReference type="Pfam" id="PF00067">
    <property type="entry name" value="p450"/>
    <property type="match status" value="1"/>
</dbReference>
<dbReference type="Gramene" id="TVU11371">
    <property type="protein sequence ID" value="TVU11371"/>
    <property type="gene ID" value="EJB05_44955"/>
</dbReference>
<dbReference type="OrthoDB" id="2789670at2759"/>
<dbReference type="PANTHER" id="PTHR47955:SF21">
    <property type="entry name" value="OS06G0642300 PROTEIN"/>
    <property type="match status" value="1"/>
</dbReference>
<dbReference type="InterPro" id="IPR001128">
    <property type="entry name" value="Cyt_P450"/>
</dbReference>
<evidence type="ECO:0000256" key="2">
    <source>
        <dbReference type="ARBA" id="ARBA00022723"/>
    </source>
</evidence>
<evidence type="ECO:0000256" key="3">
    <source>
        <dbReference type="ARBA" id="ARBA00023004"/>
    </source>
</evidence>
<dbReference type="PRINTS" id="PR00385">
    <property type="entry name" value="P450"/>
</dbReference>
<name>A0A5J9TL01_9POAL</name>
<dbReference type="InterPro" id="IPR002401">
    <property type="entry name" value="Cyt_P450_E_grp-I"/>
</dbReference>
<evidence type="ECO:0000313" key="8">
    <source>
        <dbReference type="Proteomes" id="UP000324897"/>
    </source>
</evidence>
<dbReference type="SUPFAM" id="SSF48264">
    <property type="entry name" value="Cytochrome P450"/>
    <property type="match status" value="1"/>
</dbReference>
<organism evidence="7 8">
    <name type="scientific">Eragrostis curvula</name>
    <name type="common">weeping love grass</name>
    <dbReference type="NCBI Taxonomy" id="38414"/>
    <lineage>
        <taxon>Eukaryota</taxon>
        <taxon>Viridiplantae</taxon>
        <taxon>Streptophyta</taxon>
        <taxon>Embryophyta</taxon>
        <taxon>Tracheophyta</taxon>
        <taxon>Spermatophyta</taxon>
        <taxon>Magnoliopsida</taxon>
        <taxon>Liliopsida</taxon>
        <taxon>Poales</taxon>
        <taxon>Poaceae</taxon>
        <taxon>PACMAD clade</taxon>
        <taxon>Chloridoideae</taxon>
        <taxon>Eragrostideae</taxon>
        <taxon>Eragrostidinae</taxon>
        <taxon>Eragrostis</taxon>
    </lineage>
</organism>
<keyword evidence="6" id="KW-1133">Transmembrane helix</keyword>
<sequence>MDHDASYYLLLALLPLLYYLLKLCKASFRSRPHGPWLPPGPWQLPVIGSLHHLLGVLPHRALRDLSRRYGPLMFLKFGEVPVVVASTPDAAKELMKTHDAVFAARPLSLTMKIITKNGSGIAWSPYGDHWRQLRKICIMELLSAKRVQSLSSKREEEATRLVEEISSAGTRYVNLSKLLNIYVADATVHSIMGYRFKERGTLMHYVDEGVRVAGGFTPTDLFPSSWLVRTLSRAEHKAEVYRHSLYTFLDGVVREHLERRPHGVEENLIDVLVRIQREGNLQFPLTMSIIQALIFDLFAGGVETATTVLQWAIAEMMRNPAILSRAQAEVREVFKGPMKVTEDHLSELFYLHLIIKETLRLHVPGPLLIPRECQEQCKILGYDVPKGTTVLVNAWAICRNPDYWDEPETFNPERFLDETRDFKGNDFDFLPFGAGRRICPGMAFGLANVELALANLLFYFDWSLPEGVIPSELDMTETIGITARRKADLMVSATLRVPQPS</sequence>
<evidence type="ECO:0000256" key="6">
    <source>
        <dbReference type="SAM" id="Phobius"/>
    </source>
</evidence>
<dbReference type="Proteomes" id="UP000324897">
    <property type="component" value="Chromosome 3"/>
</dbReference>
<dbReference type="GO" id="GO:0020037">
    <property type="term" value="F:heme binding"/>
    <property type="evidence" value="ECO:0007669"/>
    <property type="project" value="InterPro"/>
</dbReference>
<protein>
    <recommendedName>
        <fullName evidence="9">Cytochrome P450</fullName>
    </recommendedName>
</protein>
<evidence type="ECO:0008006" key="9">
    <source>
        <dbReference type="Google" id="ProtNLM"/>
    </source>
</evidence>
<dbReference type="InterPro" id="IPR036396">
    <property type="entry name" value="Cyt_P450_sf"/>
</dbReference>
<dbReference type="FunFam" id="1.10.630.10:FF:000064">
    <property type="entry name" value="Cytochrome P450 monooxygenase"/>
    <property type="match status" value="1"/>
</dbReference>
<dbReference type="Gene3D" id="1.10.630.10">
    <property type="entry name" value="Cytochrome P450"/>
    <property type="match status" value="1"/>
</dbReference>
<comment type="cofactor">
    <cofactor evidence="4">
        <name>heme</name>
        <dbReference type="ChEBI" id="CHEBI:30413"/>
    </cofactor>
</comment>
<keyword evidence="5" id="KW-0560">Oxidoreductase</keyword>
<keyword evidence="5" id="KW-0503">Monooxygenase</keyword>
<dbReference type="PRINTS" id="PR00463">
    <property type="entry name" value="EP450I"/>
</dbReference>
<dbReference type="PANTHER" id="PTHR47955">
    <property type="entry name" value="CYTOCHROME P450 FAMILY 71 PROTEIN"/>
    <property type="match status" value="1"/>
</dbReference>